<dbReference type="InParanoid" id="M3XHT7"/>
<dbReference type="Proteomes" id="UP000008672">
    <property type="component" value="Unassembled WGS sequence"/>
</dbReference>
<dbReference type="InterPro" id="IPR039471">
    <property type="entry name" value="CXorf65-like"/>
</dbReference>
<proteinExistence type="predicted"/>
<evidence type="ECO:0000256" key="1">
    <source>
        <dbReference type="SAM" id="MobiDB-lite"/>
    </source>
</evidence>
<dbReference type="EMBL" id="AFYH01144511">
    <property type="status" value="NOT_ANNOTATED_CDS"/>
    <property type="molecule type" value="Genomic_DNA"/>
</dbReference>
<dbReference type="EMBL" id="AFYH01144512">
    <property type="status" value="NOT_ANNOTATED_CDS"/>
    <property type="molecule type" value="Genomic_DNA"/>
</dbReference>
<organism evidence="2 3">
    <name type="scientific">Latimeria chalumnae</name>
    <name type="common">Coelacanth</name>
    <dbReference type="NCBI Taxonomy" id="7897"/>
    <lineage>
        <taxon>Eukaryota</taxon>
        <taxon>Metazoa</taxon>
        <taxon>Chordata</taxon>
        <taxon>Craniata</taxon>
        <taxon>Vertebrata</taxon>
        <taxon>Euteleostomi</taxon>
        <taxon>Coelacanthiformes</taxon>
        <taxon>Coelacanthidae</taxon>
        <taxon>Latimeria</taxon>
    </lineage>
</organism>
<feature type="compositionally biased region" description="Basic and acidic residues" evidence="1">
    <location>
        <begin position="176"/>
        <end position="187"/>
    </location>
</feature>
<reference evidence="3" key="1">
    <citation type="submission" date="2011-08" db="EMBL/GenBank/DDBJ databases">
        <title>The draft genome of Latimeria chalumnae.</title>
        <authorList>
            <person name="Di Palma F."/>
            <person name="Alfoldi J."/>
            <person name="Johnson J."/>
            <person name="Berlin A."/>
            <person name="Gnerre S."/>
            <person name="Jaffe D."/>
            <person name="MacCallum I."/>
            <person name="Young S."/>
            <person name="Walker B.J."/>
            <person name="Lander E."/>
            <person name="Lindblad-Toh K."/>
        </authorList>
    </citation>
    <scope>NUCLEOTIDE SEQUENCE [LARGE SCALE GENOMIC DNA]</scope>
    <source>
        <strain evidence="3">Wild caught</strain>
    </source>
</reference>
<dbReference type="EMBL" id="AFYH01144510">
    <property type="status" value="NOT_ANNOTATED_CDS"/>
    <property type="molecule type" value="Genomic_DNA"/>
</dbReference>
<dbReference type="EMBL" id="AFYH01144509">
    <property type="status" value="NOT_ANNOTATED_CDS"/>
    <property type="molecule type" value="Genomic_DNA"/>
</dbReference>
<dbReference type="Ensembl" id="ENSLACT00000025418.1">
    <property type="protein sequence ID" value="ENSLACP00000022293.1"/>
    <property type="gene ID" value="ENSLACG00000022380.1"/>
</dbReference>
<protein>
    <submittedName>
        <fullName evidence="2">Chromosome X open reading frame 65</fullName>
    </submittedName>
</protein>
<dbReference type="OrthoDB" id="2109241at2759"/>
<dbReference type="AlphaFoldDB" id="M3XHT7"/>
<dbReference type="PANTHER" id="PTHR33887">
    <property type="entry name" value="PB1 DOMAIN-CONTAINING PROTEIN"/>
    <property type="match status" value="1"/>
</dbReference>
<dbReference type="KEGG" id="lcm:102363687"/>
<dbReference type="HOGENOM" id="CLU_126634_0_0_1"/>
<evidence type="ECO:0000313" key="2">
    <source>
        <dbReference type="Ensembl" id="ENSLACP00000022293.1"/>
    </source>
</evidence>
<dbReference type="PANTHER" id="PTHR33887:SF4">
    <property type="entry name" value="AB2-183"/>
    <property type="match status" value="1"/>
</dbReference>
<reference evidence="2" key="2">
    <citation type="submission" date="2025-08" db="UniProtKB">
        <authorList>
            <consortium name="Ensembl"/>
        </authorList>
    </citation>
    <scope>IDENTIFICATION</scope>
</reference>
<dbReference type="Pfam" id="PF15874">
    <property type="entry name" value="Il2rg"/>
    <property type="match status" value="1"/>
</dbReference>
<dbReference type="OMA" id="NANCPIV"/>
<feature type="region of interest" description="Disordered" evidence="1">
    <location>
        <begin position="150"/>
        <end position="187"/>
    </location>
</feature>
<dbReference type="EMBL" id="AFYH01144508">
    <property type="status" value="NOT_ANNOTATED_CDS"/>
    <property type="molecule type" value="Genomic_DNA"/>
</dbReference>
<name>M3XHT7_LATCH</name>
<dbReference type="eggNOG" id="ENOG502S153">
    <property type="taxonomic scope" value="Eukaryota"/>
</dbReference>
<keyword evidence="3" id="KW-1185">Reference proteome</keyword>
<evidence type="ECO:0000313" key="3">
    <source>
        <dbReference type="Proteomes" id="UP000008672"/>
    </source>
</evidence>
<reference evidence="2" key="3">
    <citation type="submission" date="2025-09" db="UniProtKB">
        <authorList>
            <consortium name="Ensembl"/>
        </authorList>
    </citation>
    <scope>IDENTIFICATION</scope>
</reference>
<gene>
    <name evidence="2" type="primary">CXorf65</name>
</gene>
<dbReference type="GeneTree" id="ENSGT00510000049291"/>
<sequence length="187" mass="20994">MFVTIIHTDNQQFLANANCPIVLFLYYLRTKLDLPPTEVIDVCDDKGSLKLLWLKNSQDNASKLLSARGTYYICQVERSAADNGFRYIKPLLTDPSQDILDVLYIQCECLEKTRQRFMHQRAADNRKLPQYMDSMVIVDPATLMARVKPSARSWSVTTGSNEEDTAAKRGPSGGKTKVEGGRKGGKS</sequence>
<accession>M3XHT7</accession>